<accession>L7UHU2</accession>
<dbReference type="PATRIC" id="fig|1278073.3.peg.4796"/>
<keyword evidence="2" id="KW-0472">Membrane</keyword>
<gene>
    <name evidence="3" type="ordered locus">MYSTI_04722</name>
</gene>
<evidence type="ECO:0000256" key="2">
    <source>
        <dbReference type="SAM" id="Phobius"/>
    </source>
</evidence>
<dbReference type="EMBL" id="CP004025">
    <property type="protein sequence ID" value="AGC46014.1"/>
    <property type="molecule type" value="Genomic_DNA"/>
</dbReference>
<sequence length="201" mass="22350">MRCHEVAMALLEESPQWPAPVRAHLDGCEDCRLLASAHATAAALRPPPTPPLPRVSREAVLGEVRRRKVRRRIAVGAVASMCVGFLTWMARPGEPVPEAPSSHEVFAEQVPEDTRPLSPHEQSLQGEQPREFLDEDPRGSLAVLVAEVRGYSRRELVYGDDTYRPFGTLAAWLRPPDSRALETPPFRTAVMPLIHSQELMP</sequence>
<feature type="region of interest" description="Disordered" evidence="1">
    <location>
        <begin position="107"/>
        <end position="133"/>
    </location>
</feature>
<reference evidence="3 4" key="1">
    <citation type="journal article" date="2013" name="Genome Announc.">
        <title>Complete genome sequence of Myxococcus stipitatus strain DSM 14675, a fruiting myxobacterium.</title>
        <authorList>
            <person name="Huntley S."/>
            <person name="Kneip S."/>
            <person name="Treuner-Lange A."/>
            <person name="Sogaard-Andersen L."/>
        </authorList>
    </citation>
    <scope>NUCLEOTIDE SEQUENCE [LARGE SCALE GENOMIC DNA]</scope>
    <source>
        <strain evidence="4">DSM 14675 / JCM 12634 / Mx s8</strain>
    </source>
</reference>
<keyword evidence="2" id="KW-0812">Transmembrane</keyword>
<feature type="transmembrane region" description="Helical" evidence="2">
    <location>
        <begin position="73"/>
        <end position="90"/>
    </location>
</feature>
<dbReference type="OrthoDB" id="5382862at2"/>
<dbReference type="STRING" id="1278073.MYSTI_04722"/>
<keyword evidence="2" id="KW-1133">Transmembrane helix</keyword>
<dbReference type="AlphaFoldDB" id="L7UHU2"/>
<protein>
    <recommendedName>
        <fullName evidence="5">Zinc-finger domain-containing protein</fullName>
    </recommendedName>
</protein>
<evidence type="ECO:0000313" key="4">
    <source>
        <dbReference type="Proteomes" id="UP000011131"/>
    </source>
</evidence>
<evidence type="ECO:0000313" key="3">
    <source>
        <dbReference type="EMBL" id="AGC46014.1"/>
    </source>
</evidence>
<dbReference type="Proteomes" id="UP000011131">
    <property type="component" value="Chromosome"/>
</dbReference>
<keyword evidence="4" id="KW-1185">Reference proteome</keyword>
<organism evidence="3 4">
    <name type="scientific">Myxococcus stipitatus (strain DSM 14675 / JCM 12634 / Mx s8)</name>
    <dbReference type="NCBI Taxonomy" id="1278073"/>
    <lineage>
        <taxon>Bacteria</taxon>
        <taxon>Pseudomonadati</taxon>
        <taxon>Myxococcota</taxon>
        <taxon>Myxococcia</taxon>
        <taxon>Myxococcales</taxon>
        <taxon>Cystobacterineae</taxon>
        <taxon>Myxococcaceae</taxon>
        <taxon>Myxococcus</taxon>
    </lineage>
</organism>
<proteinExistence type="predicted"/>
<evidence type="ECO:0008006" key="5">
    <source>
        <dbReference type="Google" id="ProtNLM"/>
    </source>
</evidence>
<dbReference type="KEGG" id="msd:MYSTI_04722"/>
<dbReference type="HOGENOM" id="CLU_1495332_0_0_7"/>
<dbReference type="RefSeq" id="WP_015350270.1">
    <property type="nucleotide sequence ID" value="NC_020126.1"/>
</dbReference>
<evidence type="ECO:0000256" key="1">
    <source>
        <dbReference type="SAM" id="MobiDB-lite"/>
    </source>
</evidence>
<name>L7UHU2_MYXSD</name>